<name>A0ABD3GNF7_9MARC</name>
<evidence type="ECO:0000256" key="1">
    <source>
        <dbReference type="SAM" id="MobiDB-lite"/>
    </source>
</evidence>
<feature type="region of interest" description="Disordered" evidence="1">
    <location>
        <begin position="126"/>
        <end position="155"/>
    </location>
</feature>
<feature type="compositionally biased region" description="Basic and acidic residues" evidence="1">
    <location>
        <begin position="126"/>
        <end position="135"/>
    </location>
</feature>
<dbReference type="EMBL" id="JBJQOH010000007">
    <property type="protein sequence ID" value="KAL3679625.1"/>
    <property type="molecule type" value="Genomic_DNA"/>
</dbReference>
<sequence>MRLQGHFRNDNLCFCGYSASRQNENAGPQEEVSDAGDTTRNEGTRSKRCRDVGTREEAEGTMKKAMTDAAKPAKRKTSRRVPEKDMLISLTVGIAEEDVDGCTFDLLARFVEDKVGMGIIAMERDEAHLQEHNSDQVDEPEEDDEDPTAEESDDDYVQINTIVHLEDVILKPWDEPDKIERDLISAGYAVAREQKRPVLPEYIPLCADN</sequence>
<keyword evidence="3" id="KW-1185">Reference proteome</keyword>
<feature type="compositionally biased region" description="Acidic residues" evidence="1">
    <location>
        <begin position="136"/>
        <end position="155"/>
    </location>
</feature>
<proteinExistence type="predicted"/>
<reference evidence="2 3" key="1">
    <citation type="submission" date="2024-09" db="EMBL/GenBank/DDBJ databases">
        <title>Chromosome-scale assembly of Riccia sorocarpa.</title>
        <authorList>
            <person name="Paukszto L."/>
        </authorList>
    </citation>
    <scope>NUCLEOTIDE SEQUENCE [LARGE SCALE GENOMIC DNA]</scope>
    <source>
        <strain evidence="2">LP-2024</strain>
        <tissue evidence="2">Aerial parts of the thallus</tissue>
    </source>
</reference>
<dbReference type="AlphaFoldDB" id="A0ABD3GNF7"/>
<evidence type="ECO:0000313" key="2">
    <source>
        <dbReference type="EMBL" id="KAL3679625.1"/>
    </source>
</evidence>
<dbReference type="Proteomes" id="UP001633002">
    <property type="component" value="Unassembled WGS sequence"/>
</dbReference>
<feature type="compositionally biased region" description="Basic and acidic residues" evidence="1">
    <location>
        <begin position="37"/>
        <end position="66"/>
    </location>
</feature>
<evidence type="ECO:0000313" key="3">
    <source>
        <dbReference type="Proteomes" id="UP001633002"/>
    </source>
</evidence>
<protein>
    <submittedName>
        <fullName evidence="2">Uncharacterized protein</fullName>
    </submittedName>
</protein>
<comment type="caution">
    <text evidence="2">The sequence shown here is derived from an EMBL/GenBank/DDBJ whole genome shotgun (WGS) entry which is preliminary data.</text>
</comment>
<feature type="region of interest" description="Disordered" evidence="1">
    <location>
        <begin position="22"/>
        <end position="81"/>
    </location>
</feature>
<gene>
    <name evidence="2" type="ORF">R1sor_022581</name>
</gene>
<organism evidence="2 3">
    <name type="scientific">Riccia sorocarpa</name>
    <dbReference type="NCBI Taxonomy" id="122646"/>
    <lineage>
        <taxon>Eukaryota</taxon>
        <taxon>Viridiplantae</taxon>
        <taxon>Streptophyta</taxon>
        <taxon>Embryophyta</taxon>
        <taxon>Marchantiophyta</taxon>
        <taxon>Marchantiopsida</taxon>
        <taxon>Marchantiidae</taxon>
        <taxon>Marchantiales</taxon>
        <taxon>Ricciaceae</taxon>
        <taxon>Riccia</taxon>
    </lineage>
</organism>
<accession>A0ABD3GNF7</accession>